<comment type="caution">
    <text evidence="1">The sequence shown here is derived from an EMBL/GenBank/DDBJ whole genome shotgun (WGS) entry which is preliminary data.</text>
</comment>
<proteinExistence type="predicted"/>
<protein>
    <submittedName>
        <fullName evidence="1">Uncharacterized protein</fullName>
    </submittedName>
</protein>
<reference evidence="1" key="1">
    <citation type="journal article" date="2015" name="Nature">
        <title>Complex archaea that bridge the gap between prokaryotes and eukaryotes.</title>
        <authorList>
            <person name="Spang A."/>
            <person name="Saw J.H."/>
            <person name="Jorgensen S.L."/>
            <person name="Zaremba-Niedzwiedzka K."/>
            <person name="Martijn J."/>
            <person name="Lind A.E."/>
            <person name="van Eijk R."/>
            <person name="Schleper C."/>
            <person name="Guy L."/>
            <person name="Ettema T.J."/>
        </authorList>
    </citation>
    <scope>NUCLEOTIDE SEQUENCE</scope>
</reference>
<accession>A0A0F9DP06</accession>
<dbReference type="AlphaFoldDB" id="A0A0F9DP06"/>
<organism evidence="1">
    <name type="scientific">marine sediment metagenome</name>
    <dbReference type="NCBI Taxonomy" id="412755"/>
    <lineage>
        <taxon>unclassified sequences</taxon>
        <taxon>metagenomes</taxon>
        <taxon>ecological metagenomes</taxon>
    </lineage>
</organism>
<name>A0A0F9DP06_9ZZZZ</name>
<sequence>MTDSERSYVTDKDVELFRDAFGDHFTEAEWDYLAPEFRNMLNEMIEREVKKATVRKNVVPLAEYRARP</sequence>
<gene>
    <name evidence="1" type="ORF">LCGC14_2174430</name>
</gene>
<dbReference type="EMBL" id="LAZR01028146">
    <property type="protein sequence ID" value="KKL63503.1"/>
    <property type="molecule type" value="Genomic_DNA"/>
</dbReference>
<evidence type="ECO:0000313" key="1">
    <source>
        <dbReference type="EMBL" id="KKL63503.1"/>
    </source>
</evidence>